<dbReference type="Proteomes" id="UP000219612">
    <property type="component" value="Unassembled WGS sequence"/>
</dbReference>
<dbReference type="OrthoDB" id="9800988at2"/>
<evidence type="ECO:0000313" key="3">
    <source>
        <dbReference type="EMBL" id="SNY67153.1"/>
    </source>
</evidence>
<dbReference type="GO" id="GO:0003824">
    <property type="term" value="F:catalytic activity"/>
    <property type="evidence" value="ECO:0007669"/>
    <property type="project" value="UniProtKB-ARBA"/>
</dbReference>
<dbReference type="AlphaFoldDB" id="A0A285K4G1"/>
<reference evidence="3 4" key="1">
    <citation type="submission" date="2017-09" db="EMBL/GenBank/DDBJ databases">
        <authorList>
            <person name="Ehlers B."/>
            <person name="Leendertz F.H."/>
        </authorList>
    </citation>
    <scope>NUCLEOTIDE SEQUENCE [LARGE SCALE GENOMIC DNA]</scope>
    <source>
        <strain evidence="3 4">CGMCC 4.6857</strain>
    </source>
</reference>
<evidence type="ECO:0000256" key="1">
    <source>
        <dbReference type="SAM" id="MobiDB-lite"/>
    </source>
</evidence>
<feature type="domain" description="AB hydrolase-1" evidence="2">
    <location>
        <begin position="23"/>
        <end position="282"/>
    </location>
</feature>
<dbReference type="PANTHER" id="PTHR43433">
    <property type="entry name" value="HYDROLASE, ALPHA/BETA FOLD FAMILY PROTEIN"/>
    <property type="match status" value="1"/>
</dbReference>
<dbReference type="SUPFAM" id="SSF53474">
    <property type="entry name" value="alpha/beta-Hydrolases"/>
    <property type="match status" value="1"/>
</dbReference>
<dbReference type="InterPro" id="IPR029058">
    <property type="entry name" value="AB_hydrolase_fold"/>
</dbReference>
<accession>A0A285K4G1</accession>
<gene>
    <name evidence="3" type="ORF">SAMN05421748_13143</name>
</gene>
<feature type="compositionally biased region" description="Basic and acidic residues" evidence="1">
    <location>
        <begin position="1"/>
        <end position="16"/>
    </location>
</feature>
<proteinExistence type="predicted"/>
<sequence>MMVFPDGRRTTIRDGGDPAGRPVLFHHGTPSTRLAAGLVDAAAVRHGVRLVSFDRPGYAGADDSPPGLASVGRDAIAVADALGLDRFATVGVSGGGPYALATALAAPGRVTAVAVVAGIGPWRLINPVDPGDEERDLLAQADAGDTAAALAGFRRGLASENGDILAIVDDEALVDAYLDGAPSDDLKWLDAPKRRLWAADMRAGLPSLDGYARDNVSWGGVWDIDVTAVTVPVHLFYGSADRLVPPSHGRWLADRLPEATLTTFPGAGHGTASYDRWDEIFAAL</sequence>
<dbReference type="Pfam" id="PF12697">
    <property type="entry name" value="Abhydrolase_6"/>
    <property type="match status" value="1"/>
</dbReference>
<dbReference type="EMBL" id="OBDY01000031">
    <property type="protein sequence ID" value="SNY67153.1"/>
    <property type="molecule type" value="Genomic_DNA"/>
</dbReference>
<protein>
    <submittedName>
        <fullName evidence="3">Pimeloyl-ACP methyl ester carboxylesterase</fullName>
    </submittedName>
</protein>
<evidence type="ECO:0000259" key="2">
    <source>
        <dbReference type="Pfam" id="PF12697"/>
    </source>
</evidence>
<evidence type="ECO:0000313" key="4">
    <source>
        <dbReference type="Proteomes" id="UP000219612"/>
    </source>
</evidence>
<dbReference type="RefSeq" id="WP_097327689.1">
    <property type="nucleotide sequence ID" value="NZ_OBDY01000031.1"/>
</dbReference>
<dbReference type="PANTHER" id="PTHR43433:SF10">
    <property type="entry name" value="AB HYDROLASE-1 DOMAIN-CONTAINING PROTEIN"/>
    <property type="match status" value="1"/>
</dbReference>
<organism evidence="3 4">
    <name type="scientific">Paractinoplanes atraurantiacus</name>
    <dbReference type="NCBI Taxonomy" id="1036182"/>
    <lineage>
        <taxon>Bacteria</taxon>
        <taxon>Bacillati</taxon>
        <taxon>Actinomycetota</taxon>
        <taxon>Actinomycetes</taxon>
        <taxon>Micromonosporales</taxon>
        <taxon>Micromonosporaceae</taxon>
        <taxon>Paractinoplanes</taxon>
    </lineage>
</organism>
<keyword evidence="4" id="KW-1185">Reference proteome</keyword>
<feature type="region of interest" description="Disordered" evidence="1">
    <location>
        <begin position="1"/>
        <end position="20"/>
    </location>
</feature>
<dbReference type="Gene3D" id="3.40.50.1820">
    <property type="entry name" value="alpha/beta hydrolase"/>
    <property type="match status" value="1"/>
</dbReference>
<dbReference type="InterPro" id="IPR000073">
    <property type="entry name" value="AB_hydrolase_1"/>
</dbReference>
<dbReference type="InterPro" id="IPR050471">
    <property type="entry name" value="AB_hydrolase"/>
</dbReference>
<name>A0A285K4G1_9ACTN</name>